<protein>
    <submittedName>
        <fullName evidence="1">Uncharacterized protein</fullName>
    </submittedName>
</protein>
<proteinExistence type="predicted"/>
<name>A0AAV4RHJ2_9ARAC</name>
<organism evidence="1 2">
    <name type="scientific">Caerostris darwini</name>
    <dbReference type="NCBI Taxonomy" id="1538125"/>
    <lineage>
        <taxon>Eukaryota</taxon>
        <taxon>Metazoa</taxon>
        <taxon>Ecdysozoa</taxon>
        <taxon>Arthropoda</taxon>
        <taxon>Chelicerata</taxon>
        <taxon>Arachnida</taxon>
        <taxon>Araneae</taxon>
        <taxon>Araneomorphae</taxon>
        <taxon>Entelegynae</taxon>
        <taxon>Araneoidea</taxon>
        <taxon>Araneidae</taxon>
        <taxon>Caerostris</taxon>
    </lineage>
</organism>
<evidence type="ECO:0000313" key="1">
    <source>
        <dbReference type="EMBL" id="GIY21180.1"/>
    </source>
</evidence>
<dbReference type="EMBL" id="BPLQ01006260">
    <property type="protein sequence ID" value="GIY21180.1"/>
    <property type="molecule type" value="Genomic_DNA"/>
</dbReference>
<dbReference type="AlphaFoldDB" id="A0AAV4RHJ2"/>
<accession>A0AAV4RHJ2</accession>
<comment type="caution">
    <text evidence="1">The sequence shown here is derived from an EMBL/GenBank/DDBJ whole genome shotgun (WGS) entry which is preliminary data.</text>
</comment>
<reference evidence="1 2" key="1">
    <citation type="submission" date="2021-06" db="EMBL/GenBank/DDBJ databases">
        <title>Caerostris darwini draft genome.</title>
        <authorList>
            <person name="Kono N."/>
            <person name="Arakawa K."/>
        </authorList>
    </citation>
    <scope>NUCLEOTIDE SEQUENCE [LARGE SCALE GENOMIC DNA]</scope>
</reference>
<dbReference type="Proteomes" id="UP001054837">
    <property type="component" value="Unassembled WGS sequence"/>
</dbReference>
<keyword evidence="2" id="KW-1185">Reference proteome</keyword>
<sequence>MLDIRHSHMLDMGHPHMLDMGHSHMLDMRHSHMLDMRHSRMLDKKPSDMCVSILEELQCPNELMKYESEISKTFHLICSIAVDRRHSHTAGYERFTYALIQRHMLDIRY</sequence>
<evidence type="ECO:0000313" key="2">
    <source>
        <dbReference type="Proteomes" id="UP001054837"/>
    </source>
</evidence>
<gene>
    <name evidence="1" type="ORF">CDAR_482711</name>
</gene>